<gene>
    <name evidence="5" type="ORF">H8N03_16265</name>
</gene>
<dbReference type="InterPro" id="IPR002052">
    <property type="entry name" value="DNA_methylase_N6_adenine_CS"/>
</dbReference>
<feature type="compositionally biased region" description="Polar residues" evidence="3">
    <location>
        <begin position="1"/>
        <end position="18"/>
    </location>
</feature>
<evidence type="ECO:0000259" key="4">
    <source>
        <dbReference type="Pfam" id="PF05175"/>
    </source>
</evidence>
<dbReference type="Proteomes" id="UP000608513">
    <property type="component" value="Unassembled WGS sequence"/>
</dbReference>
<keyword evidence="1 5" id="KW-0489">Methyltransferase</keyword>
<evidence type="ECO:0000256" key="2">
    <source>
        <dbReference type="ARBA" id="ARBA00022691"/>
    </source>
</evidence>
<feature type="domain" description="Methyltransferase small" evidence="4">
    <location>
        <begin position="154"/>
        <end position="271"/>
    </location>
</feature>
<dbReference type="GO" id="GO:0036009">
    <property type="term" value="F:protein-glutamine N-methyltransferase activity"/>
    <property type="evidence" value="ECO:0007669"/>
    <property type="project" value="TreeGrafter"/>
</dbReference>
<dbReference type="PROSITE" id="PS00092">
    <property type="entry name" value="N6_MTASE"/>
    <property type="match status" value="1"/>
</dbReference>
<comment type="caution">
    <text evidence="5">The sequence shown here is derived from an EMBL/GenBank/DDBJ whole genome shotgun (WGS) entry which is preliminary data.</text>
</comment>
<evidence type="ECO:0000313" key="6">
    <source>
        <dbReference type="Proteomes" id="UP000608513"/>
    </source>
</evidence>
<feature type="region of interest" description="Disordered" evidence="3">
    <location>
        <begin position="1"/>
        <end position="20"/>
    </location>
</feature>
<dbReference type="AlphaFoldDB" id="A0A923MUN5"/>
<dbReference type="SUPFAM" id="SSF53335">
    <property type="entry name" value="S-adenosyl-L-methionine-dependent methyltransferases"/>
    <property type="match status" value="1"/>
</dbReference>
<accession>A0A923MUN5</accession>
<evidence type="ECO:0000256" key="1">
    <source>
        <dbReference type="ARBA" id="ARBA00022603"/>
    </source>
</evidence>
<keyword evidence="2" id="KW-0949">S-adenosyl-L-methionine</keyword>
<dbReference type="InterPro" id="IPR029063">
    <property type="entry name" value="SAM-dependent_MTases_sf"/>
</dbReference>
<evidence type="ECO:0000256" key="3">
    <source>
        <dbReference type="SAM" id="MobiDB-lite"/>
    </source>
</evidence>
<dbReference type="Pfam" id="PF05175">
    <property type="entry name" value="MTS"/>
    <property type="match status" value="1"/>
</dbReference>
<organism evidence="5 6">
    <name type="scientific">Ramlibacter cellulosilyticus</name>
    <dbReference type="NCBI Taxonomy" id="2764187"/>
    <lineage>
        <taxon>Bacteria</taxon>
        <taxon>Pseudomonadati</taxon>
        <taxon>Pseudomonadota</taxon>
        <taxon>Betaproteobacteria</taxon>
        <taxon>Burkholderiales</taxon>
        <taxon>Comamonadaceae</taxon>
        <taxon>Ramlibacter</taxon>
    </lineage>
</organism>
<dbReference type="InterPro" id="IPR050320">
    <property type="entry name" value="N5-glutamine_MTase"/>
</dbReference>
<proteinExistence type="predicted"/>
<name>A0A923MUN5_9BURK</name>
<dbReference type="GO" id="GO:0003676">
    <property type="term" value="F:nucleic acid binding"/>
    <property type="evidence" value="ECO:0007669"/>
    <property type="project" value="InterPro"/>
</dbReference>
<reference evidence="5" key="1">
    <citation type="submission" date="2020-08" db="EMBL/GenBank/DDBJ databases">
        <title>Ramlibacter sp. USB13 16S ribosomal RNA gene genome sequencing and assembly.</title>
        <authorList>
            <person name="Kang M."/>
        </authorList>
    </citation>
    <scope>NUCLEOTIDE SEQUENCE</scope>
    <source>
        <strain evidence="5">USB13</strain>
    </source>
</reference>
<dbReference type="PANTHER" id="PTHR18895">
    <property type="entry name" value="HEMK METHYLTRANSFERASE"/>
    <property type="match status" value="1"/>
</dbReference>
<sequence length="334" mass="35295">MTRIQARSSSRSTQQEGQEASGPLLSAALVPLAQWLRAEGYRFTTVTPATHARVLARDAGPARGLRDVFGWSRPFRPALLPARAMDLLQSAGLAEPAGAGLLRSKVRFSSLGAQLCAHDAYPTTAPDAVFFGPDTYRFVQLVEQELAGSPLRPGARILDVGCGSGAGGIAAALASGGAMDSLVLADINARALAFASANAAHAGCSAPTLVQGDLYAPVEGDLDFVVANPPYLNDRTERAYRHGGGRFGEALSLRIVREGLPRLAPGGRLVLYTGVAMAQGHDPLLEALAPELEQGGWDWRYEELDPDVFGEELDEPAYAEAERIAAVALVVRRA</sequence>
<dbReference type="PANTHER" id="PTHR18895:SF74">
    <property type="entry name" value="MTRF1L RELEASE FACTOR GLUTAMINE METHYLTRANSFERASE"/>
    <property type="match status" value="1"/>
</dbReference>
<dbReference type="Gene3D" id="3.40.50.150">
    <property type="entry name" value="Vaccinia Virus protein VP39"/>
    <property type="match status" value="1"/>
</dbReference>
<dbReference type="EMBL" id="JACORT010000007">
    <property type="protein sequence ID" value="MBC5784504.1"/>
    <property type="molecule type" value="Genomic_DNA"/>
</dbReference>
<protein>
    <submittedName>
        <fullName evidence="5">Methyltransferase</fullName>
    </submittedName>
</protein>
<dbReference type="GO" id="GO:0032259">
    <property type="term" value="P:methylation"/>
    <property type="evidence" value="ECO:0007669"/>
    <property type="project" value="UniProtKB-KW"/>
</dbReference>
<dbReference type="InterPro" id="IPR007848">
    <property type="entry name" value="Small_mtfrase_dom"/>
</dbReference>
<dbReference type="RefSeq" id="WP_187077255.1">
    <property type="nucleotide sequence ID" value="NZ_JACORT010000007.1"/>
</dbReference>
<evidence type="ECO:0000313" key="5">
    <source>
        <dbReference type="EMBL" id="MBC5784504.1"/>
    </source>
</evidence>
<keyword evidence="6" id="KW-1185">Reference proteome</keyword>
<keyword evidence="1 5" id="KW-0808">Transferase</keyword>